<evidence type="ECO:0000256" key="1">
    <source>
        <dbReference type="ARBA" id="ARBA00004383"/>
    </source>
</evidence>
<dbReference type="GO" id="GO:0098797">
    <property type="term" value="C:plasma membrane protein complex"/>
    <property type="evidence" value="ECO:0007669"/>
    <property type="project" value="TreeGrafter"/>
</dbReference>
<comment type="caution">
    <text evidence="11">The sequence shown here is derived from an EMBL/GenBank/DDBJ whole genome shotgun (WGS) entry which is preliminary data.</text>
</comment>
<evidence type="ECO:0000256" key="6">
    <source>
        <dbReference type="ARBA" id="ARBA00022692"/>
    </source>
</evidence>
<evidence type="ECO:0000313" key="11">
    <source>
        <dbReference type="EMBL" id="PWJ56580.1"/>
    </source>
</evidence>
<evidence type="ECO:0000259" key="10">
    <source>
        <dbReference type="Pfam" id="PF03544"/>
    </source>
</evidence>
<keyword evidence="7" id="KW-0653">Protein transport</keyword>
<reference evidence="11 12" key="1">
    <citation type="submission" date="2018-03" db="EMBL/GenBank/DDBJ databases">
        <title>Genomic Encyclopedia of Archaeal and Bacterial Type Strains, Phase II (KMG-II): from individual species to whole genera.</title>
        <authorList>
            <person name="Goeker M."/>
        </authorList>
    </citation>
    <scope>NUCLEOTIDE SEQUENCE [LARGE SCALE GENOMIC DNA]</scope>
    <source>
        <strain evidence="11 12">DSM 100346</strain>
    </source>
</reference>
<dbReference type="PANTHER" id="PTHR33446:SF2">
    <property type="entry name" value="PROTEIN TONB"/>
    <property type="match status" value="1"/>
</dbReference>
<dbReference type="GO" id="GO:0015031">
    <property type="term" value="P:protein transport"/>
    <property type="evidence" value="ECO:0007669"/>
    <property type="project" value="UniProtKB-KW"/>
</dbReference>
<evidence type="ECO:0000313" key="12">
    <source>
        <dbReference type="Proteomes" id="UP000245880"/>
    </source>
</evidence>
<dbReference type="GO" id="GO:0055085">
    <property type="term" value="P:transmembrane transport"/>
    <property type="evidence" value="ECO:0007669"/>
    <property type="project" value="InterPro"/>
</dbReference>
<evidence type="ECO:0000256" key="2">
    <source>
        <dbReference type="ARBA" id="ARBA00006555"/>
    </source>
</evidence>
<dbReference type="AlphaFoldDB" id="A0A316AI83"/>
<dbReference type="OrthoDB" id="9812355at2"/>
<dbReference type="RefSeq" id="WP_109676497.1">
    <property type="nucleotide sequence ID" value="NZ_QGDT01000011.1"/>
</dbReference>
<dbReference type="PANTHER" id="PTHR33446">
    <property type="entry name" value="PROTEIN TONB-RELATED"/>
    <property type="match status" value="1"/>
</dbReference>
<dbReference type="InterPro" id="IPR037682">
    <property type="entry name" value="TonB_C"/>
</dbReference>
<protein>
    <submittedName>
        <fullName evidence="11">TonB family protein</fullName>
    </submittedName>
</protein>
<dbReference type="NCBIfam" id="TIGR01352">
    <property type="entry name" value="tonB_Cterm"/>
    <property type="match status" value="1"/>
</dbReference>
<dbReference type="GO" id="GO:0031992">
    <property type="term" value="F:energy transducer activity"/>
    <property type="evidence" value="ECO:0007669"/>
    <property type="project" value="TreeGrafter"/>
</dbReference>
<accession>A0A316AI83</accession>
<keyword evidence="5" id="KW-0997">Cell inner membrane</keyword>
<dbReference type="InterPro" id="IPR006260">
    <property type="entry name" value="TonB/TolA_C"/>
</dbReference>
<gene>
    <name evidence="11" type="ORF">CLV98_11174</name>
</gene>
<sequence length="332" mass="36917">MKLTGIILGLLACQLSYGQGVLEAQQTDSPAVPAGGMERLGAYVLANLQLPIASAAQGLDGRVFVQGTVEPDGRMTDLQVLRSMSPEVDREVVRVLSLYKAWKPAVKAGAPVRQKVVYPAYIRTEAIPGYDGQEGVLIEYFNKKNEATRVASDIKYRNYIPVDALGHARSNLLYQQKKGDGWKTIKTVPFSKDTSWVHLAGAADSLLAIVTSTKETMVGSPYEKITRSVEGELLAFEAFDGKAAMPLLARYYYPNGSIRRLYQRQESLVQRTDWYENGQIWSMVRVSENLQADADREALRIIKLMEGKWEPALYKGRAIAAPMRIPINFQVN</sequence>
<keyword evidence="6" id="KW-0812">Transmembrane</keyword>
<keyword evidence="3" id="KW-0813">Transport</keyword>
<dbReference type="Pfam" id="PF03544">
    <property type="entry name" value="TonB_C"/>
    <property type="match status" value="1"/>
</dbReference>
<evidence type="ECO:0000256" key="3">
    <source>
        <dbReference type="ARBA" id="ARBA00022448"/>
    </source>
</evidence>
<evidence type="ECO:0000256" key="5">
    <source>
        <dbReference type="ARBA" id="ARBA00022519"/>
    </source>
</evidence>
<comment type="similarity">
    <text evidence="2">Belongs to the TonB family.</text>
</comment>
<dbReference type="Proteomes" id="UP000245880">
    <property type="component" value="Unassembled WGS sequence"/>
</dbReference>
<dbReference type="EMBL" id="QGDT01000011">
    <property type="protein sequence ID" value="PWJ56580.1"/>
    <property type="molecule type" value="Genomic_DNA"/>
</dbReference>
<evidence type="ECO:0000256" key="7">
    <source>
        <dbReference type="ARBA" id="ARBA00022927"/>
    </source>
</evidence>
<comment type="subcellular location">
    <subcellularLocation>
        <location evidence="1">Cell inner membrane</location>
        <topology evidence="1">Single-pass membrane protein</topology>
        <orientation evidence="1">Periplasmic side</orientation>
    </subcellularLocation>
</comment>
<name>A0A316AI83_9BACT</name>
<proteinExistence type="inferred from homology"/>
<dbReference type="Gene3D" id="3.30.1150.10">
    <property type="match status" value="2"/>
</dbReference>
<organism evidence="11 12">
    <name type="scientific">Dyadobacter jejuensis</name>
    <dbReference type="NCBI Taxonomy" id="1082580"/>
    <lineage>
        <taxon>Bacteria</taxon>
        <taxon>Pseudomonadati</taxon>
        <taxon>Bacteroidota</taxon>
        <taxon>Cytophagia</taxon>
        <taxon>Cytophagales</taxon>
        <taxon>Spirosomataceae</taxon>
        <taxon>Dyadobacter</taxon>
    </lineage>
</organism>
<dbReference type="SUPFAM" id="SSF74653">
    <property type="entry name" value="TolA/TonB C-terminal domain"/>
    <property type="match status" value="1"/>
</dbReference>
<keyword evidence="4" id="KW-1003">Cell membrane</keyword>
<feature type="domain" description="TonB C-terminal" evidence="10">
    <location>
        <begin position="47"/>
        <end position="117"/>
    </location>
</feature>
<keyword evidence="9" id="KW-0472">Membrane</keyword>
<evidence type="ECO:0000256" key="4">
    <source>
        <dbReference type="ARBA" id="ARBA00022475"/>
    </source>
</evidence>
<dbReference type="InterPro" id="IPR051045">
    <property type="entry name" value="TonB-dependent_transducer"/>
</dbReference>
<evidence type="ECO:0000256" key="9">
    <source>
        <dbReference type="ARBA" id="ARBA00023136"/>
    </source>
</evidence>
<evidence type="ECO:0000256" key="8">
    <source>
        <dbReference type="ARBA" id="ARBA00022989"/>
    </source>
</evidence>
<keyword evidence="8" id="KW-1133">Transmembrane helix</keyword>
<keyword evidence="12" id="KW-1185">Reference proteome</keyword>